<dbReference type="InterPro" id="IPR049790">
    <property type="entry name" value="Rv3655c/TadE"/>
</dbReference>
<reference evidence="3 4" key="1">
    <citation type="submission" date="2019-06" db="EMBL/GenBank/DDBJ databases">
        <title>Draft genome of Streptomyces sedi sp. JCM16909.</title>
        <authorList>
            <person name="Klykleung N."/>
            <person name="Tanasupawat S."/>
            <person name="Kudo T."/>
            <person name="Yuki M."/>
            <person name="Ohkuma M."/>
        </authorList>
    </citation>
    <scope>NUCLEOTIDE SEQUENCE [LARGE SCALE GENOMIC DNA]</scope>
    <source>
        <strain evidence="3 4">JCM 16909</strain>
    </source>
</reference>
<dbReference type="Proteomes" id="UP000311713">
    <property type="component" value="Unassembled WGS sequence"/>
</dbReference>
<sequence>MSCVSWSSGRSTSHSDAGSVTVESALAIPTLLVLLGLLLGGLGLFTTQALCQDAARGAARAAARGESPEQVVRVAHETAPGDARVEISREGQLYRVTVSAPSRVTAAFGIAVSGGAVARVEPR</sequence>
<gene>
    <name evidence="3" type="ORF">FH715_19090</name>
</gene>
<dbReference type="EMBL" id="VDGT01000015">
    <property type="protein sequence ID" value="TNM27904.1"/>
    <property type="molecule type" value="Genomic_DNA"/>
</dbReference>
<evidence type="ECO:0000313" key="4">
    <source>
        <dbReference type="Proteomes" id="UP000311713"/>
    </source>
</evidence>
<keyword evidence="1" id="KW-1133">Transmembrane helix</keyword>
<keyword evidence="4" id="KW-1185">Reference proteome</keyword>
<name>A0A5C4UW65_9ACTN</name>
<dbReference type="NCBIfam" id="NF041390">
    <property type="entry name" value="TadE_Rv3655c"/>
    <property type="match status" value="1"/>
</dbReference>
<dbReference type="InterPro" id="IPR012495">
    <property type="entry name" value="TadE-like_dom"/>
</dbReference>
<dbReference type="OrthoDB" id="4337166at2"/>
<evidence type="ECO:0000259" key="2">
    <source>
        <dbReference type="Pfam" id="PF07811"/>
    </source>
</evidence>
<evidence type="ECO:0000256" key="1">
    <source>
        <dbReference type="SAM" id="Phobius"/>
    </source>
</evidence>
<dbReference type="Pfam" id="PF07811">
    <property type="entry name" value="TadE"/>
    <property type="match status" value="1"/>
</dbReference>
<keyword evidence="1" id="KW-0812">Transmembrane</keyword>
<accession>A0A5C4UW65</accession>
<keyword evidence="1" id="KW-0472">Membrane</keyword>
<proteinExistence type="predicted"/>
<organism evidence="3 4">
    <name type="scientific">Streptomyces sedi</name>
    <dbReference type="NCBI Taxonomy" id="555059"/>
    <lineage>
        <taxon>Bacteria</taxon>
        <taxon>Bacillati</taxon>
        <taxon>Actinomycetota</taxon>
        <taxon>Actinomycetes</taxon>
        <taxon>Kitasatosporales</taxon>
        <taxon>Streptomycetaceae</taxon>
        <taxon>Streptomyces</taxon>
    </lineage>
</organism>
<evidence type="ECO:0000313" key="3">
    <source>
        <dbReference type="EMBL" id="TNM27904.1"/>
    </source>
</evidence>
<protein>
    <recommendedName>
        <fullName evidence="2">TadE-like domain-containing protein</fullName>
    </recommendedName>
</protein>
<feature type="transmembrane region" description="Helical" evidence="1">
    <location>
        <begin position="26"/>
        <end position="46"/>
    </location>
</feature>
<dbReference type="AlphaFoldDB" id="A0A5C4UW65"/>
<feature type="domain" description="TadE-like" evidence="2">
    <location>
        <begin position="18"/>
        <end position="60"/>
    </location>
</feature>
<comment type="caution">
    <text evidence="3">The sequence shown here is derived from an EMBL/GenBank/DDBJ whole genome shotgun (WGS) entry which is preliminary data.</text>
</comment>